<sequence>MLLSSKPRACSVARTSPATAINVRAPLRRGARCVTRAVQEVVIPPSSVTAANELQSLSRLSTVVPDTLALETLTPGARLAAATVSAATVRSVLLGESLGLKPYENAINAALAAPRSASLPPGLRGSPLAAASDPVDRAFANLGAMMCDVVWGRVETQVDPRLAEDEAAVASKVRALASLYGGLRVPLERLVFGLPATWAATQAAGRLEAEGIATDLYMVYSMVQGVAAMQAGASVIRLDVGRIRDWYDKNPGAIRNPHGPREDAGVPSSHDPALALVRDLYCYGRRFHPKTKIMAMGLRSRKDALDLAGLDYLVLSPRVLEQLSLEPTDQGYNDGLSAVSGGAGVQPALTPQLVAESDMQRWEPLTESSWRGGLGAAASQLLAASLAARRSDMTELEELLARKTQGSE</sequence>
<dbReference type="InterPro" id="IPR013785">
    <property type="entry name" value="Aldolase_TIM"/>
</dbReference>
<keyword evidence="3" id="KW-1185">Reference proteome</keyword>
<organism evidence="2 3">
    <name type="scientific">Astrephomene gubernaculifera</name>
    <dbReference type="NCBI Taxonomy" id="47775"/>
    <lineage>
        <taxon>Eukaryota</taxon>
        <taxon>Viridiplantae</taxon>
        <taxon>Chlorophyta</taxon>
        <taxon>core chlorophytes</taxon>
        <taxon>Chlorophyceae</taxon>
        <taxon>CS clade</taxon>
        <taxon>Chlamydomonadales</taxon>
        <taxon>Astrephomenaceae</taxon>
        <taxon>Astrephomene</taxon>
    </lineage>
</organism>
<evidence type="ECO:0008006" key="4">
    <source>
        <dbReference type="Google" id="ProtNLM"/>
    </source>
</evidence>
<dbReference type="PANTHER" id="PTHR10683">
    <property type="entry name" value="TRANSALDOLASE"/>
    <property type="match status" value="1"/>
</dbReference>
<proteinExistence type="predicted"/>
<dbReference type="Gene3D" id="3.20.20.70">
    <property type="entry name" value="Aldolase class I"/>
    <property type="match status" value="1"/>
</dbReference>
<evidence type="ECO:0000313" key="3">
    <source>
        <dbReference type="Proteomes" id="UP001054857"/>
    </source>
</evidence>
<evidence type="ECO:0000256" key="1">
    <source>
        <dbReference type="ARBA" id="ARBA00023270"/>
    </source>
</evidence>
<comment type="caution">
    <text evidence="2">The sequence shown here is derived from an EMBL/GenBank/DDBJ whole genome shotgun (WGS) entry which is preliminary data.</text>
</comment>
<gene>
    <name evidence="2" type="ORF">Agub_g5496</name>
</gene>
<dbReference type="Proteomes" id="UP001054857">
    <property type="component" value="Unassembled WGS sequence"/>
</dbReference>
<dbReference type="GO" id="GO:0005975">
    <property type="term" value="P:carbohydrate metabolic process"/>
    <property type="evidence" value="ECO:0007669"/>
    <property type="project" value="InterPro"/>
</dbReference>
<name>A0AAD3HKP5_9CHLO</name>
<dbReference type="InterPro" id="IPR001585">
    <property type="entry name" value="TAL/FSA"/>
</dbReference>
<accession>A0AAD3HKP5</accession>
<reference evidence="2 3" key="1">
    <citation type="journal article" date="2021" name="Sci. Rep.">
        <title>Genome sequencing of the multicellular alga Astrephomene provides insights into convergent evolution of germ-soma differentiation.</title>
        <authorList>
            <person name="Yamashita S."/>
            <person name="Yamamoto K."/>
            <person name="Matsuzaki R."/>
            <person name="Suzuki S."/>
            <person name="Yamaguchi H."/>
            <person name="Hirooka S."/>
            <person name="Minakuchi Y."/>
            <person name="Miyagishima S."/>
            <person name="Kawachi M."/>
            <person name="Toyoda A."/>
            <person name="Nozaki H."/>
        </authorList>
    </citation>
    <scope>NUCLEOTIDE SEQUENCE [LARGE SCALE GENOMIC DNA]</scope>
    <source>
        <strain evidence="2 3">NIES-4017</strain>
    </source>
</reference>
<dbReference type="Pfam" id="PF00923">
    <property type="entry name" value="TAL_FSA"/>
    <property type="match status" value="1"/>
</dbReference>
<protein>
    <recommendedName>
        <fullName evidence="4">Transaldolase</fullName>
    </recommendedName>
</protein>
<dbReference type="SUPFAM" id="SSF51569">
    <property type="entry name" value="Aldolase"/>
    <property type="match status" value="1"/>
</dbReference>
<dbReference type="EMBL" id="BMAR01000007">
    <property type="protein sequence ID" value="GFR44287.1"/>
    <property type="molecule type" value="Genomic_DNA"/>
</dbReference>
<keyword evidence="1" id="KW-0704">Schiff base</keyword>
<dbReference type="AlphaFoldDB" id="A0AAD3HKP5"/>
<dbReference type="PANTHER" id="PTHR10683:SF18">
    <property type="entry name" value="TRANSALDOLASE"/>
    <property type="match status" value="1"/>
</dbReference>
<evidence type="ECO:0000313" key="2">
    <source>
        <dbReference type="EMBL" id="GFR44287.1"/>
    </source>
</evidence>